<dbReference type="InterPro" id="IPR045198">
    <property type="entry name" value="CNBL1-10"/>
</dbReference>
<keyword evidence="1 2" id="KW-0677">Repeat</keyword>
<comment type="subcellular location">
    <subcellularLocation>
        <location evidence="2">Membrane</location>
    </subcellularLocation>
</comment>
<gene>
    <name evidence="3" type="ORF">CTI12_AA301540</name>
</gene>
<evidence type="ECO:0000256" key="2">
    <source>
        <dbReference type="RuleBase" id="RU369080"/>
    </source>
</evidence>
<keyword evidence="2" id="KW-0106">Calcium</keyword>
<reference evidence="3 4" key="1">
    <citation type="journal article" date="2018" name="Mol. Plant">
        <title>The genome of Artemisia annua provides insight into the evolution of Asteraceae family and artemisinin biosynthesis.</title>
        <authorList>
            <person name="Shen Q."/>
            <person name="Zhang L."/>
            <person name="Liao Z."/>
            <person name="Wang S."/>
            <person name="Yan T."/>
            <person name="Shi P."/>
            <person name="Liu M."/>
            <person name="Fu X."/>
            <person name="Pan Q."/>
            <person name="Wang Y."/>
            <person name="Lv Z."/>
            <person name="Lu X."/>
            <person name="Zhang F."/>
            <person name="Jiang W."/>
            <person name="Ma Y."/>
            <person name="Chen M."/>
            <person name="Hao X."/>
            <person name="Li L."/>
            <person name="Tang Y."/>
            <person name="Lv G."/>
            <person name="Zhou Y."/>
            <person name="Sun X."/>
            <person name="Brodelius P.E."/>
            <person name="Rose J.K.C."/>
            <person name="Tang K."/>
        </authorList>
    </citation>
    <scope>NUCLEOTIDE SEQUENCE [LARGE SCALE GENOMIC DNA]</scope>
    <source>
        <strain evidence="4">cv. Huhao1</strain>
        <tissue evidence="3">Leaf</tissue>
    </source>
</reference>
<sequence length="407" mass="46029">MVLFWLNKIAEPYEHNSQATPSDNSVNSYVSQMSSSTWILILYQRAEGQIQEGSGSSHFGSHIAVMICSEMSITQLKGKYKKLFEYFDERMISEVTLRRNSPMQRRYANQETGLRLSEEILEDIIDNTFAYAEMDGIINKEEWRNFVTQRPQLLKNMALPSLRYIRSISKKALANVGSTEDGMEDINKTRCGVLNISGMGEVLGGSFSSDAYDMTQPHPERMTAKMIATFMKGSTSRMLNIFVATVEGKFYKRKCHGIFEGDWVAQKYDWFGVEGYYADKWFKGQCDGCGVHTFEECSKHSGEFRGGINMGMLHLDSSGCRVIFVVAKLNSLYVYDTEGVEPIAVSVGLHCASITGIACCGNQEFLGTNLISSLMPPKKYVMYLRIDQPPDVEHHRWPKCKNARHPS</sequence>
<comment type="similarity">
    <text evidence="2">Belongs to the calcineurin regulatory subunit family.</text>
</comment>
<dbReference type="OrthoDB" id="71227at2759"/>
<proteinExistence type="inferred from homology"/>
<dbReference type="Gene3D" id="1.10.238.10">
    <property type="entry name" value="EF-hand"/>
    <property type="match status" value="1"/>
</dbReference>
<evidence type="ECO:0000256" key="1">
    <source>
        <dbReference type="ARBA" id="ARBA00022737"/>
    </source>
</evidence>
<dbReference type="EMBL" id="PKPP01003497">
    <property type="protein sequence ID" value="PWA69143.1"/>
    <property type="molecule type" value="Genomic_DNA"/>
</dbReference>
<dbReference type="AlphaFoldDB" id="A0A2U1N6N5"/>
<dbReference type="GO" id="GO:0005509">
    <property type="term" value="F:calcium ion binding"/>
    <property type="evidence" value="ECO:0007669"/>
    <property type="project" value="UniProtKB-UniRule"/>
</dbReference>
<accession>A0A2U1N6N5</accession>
<comment type="subunit">
    <text evidence="2">Homodimer. Interacts with CIPK.</text>
</comment>
<dbReference type="PANTHER" id="PTHR23056">
    <property type="entry name" value="CALCINEURIN B"/>
    <property type="match status" value="1"/>
</dbReference>
<keyword evidence="4" id="KW-1185">Reference proteome</keyword>
<comment type="caution">
    <text evidence="3">The sequence shown here is derived from an EMBL/GenBank/DDBJ whole genome shotgun (WGS) entry which is preliminary data.</text>
</comment>
<evidence type="ECO:0000313" key="3">
    <source>
        <dbReference type="EMBL" id="PWA69143.1"/>
    </source>
</evidence>
<dbReference type="Proteomes" id="UP000245207">
    <property type="component" value="Unassembled WGS sequence"/>
</dbReference>
<dbReference type="PANTHER" id="PTHR23056:SF149">
    <property type="entry name" value="CALCINEURIN B-LIKE PROTEIN"/>
    <property type="match status" value="1"/>
</dbReference>
<dbReference type="GO" id="GO:0019900">
    <property type="term" value="F:kinase binding"/>
    <property type="evidence" value="ECO:0007669"/>
    <property type="project" value="UniProtKB-UniRule"/>
</dbReference>
<dbReference type="GO" id="GO:0016020">
    <property type="term" value="C:membrane"/>
    <property type="evidence" value="ECO:0007669"/>
    <property type="project" value="UniProtKB-SubCell"/>
</dbReference>
<dbReference type="GO" id="GO:0019722">
    <property type="term" value="P:calcium-mediated signaling"/>
    <property type="evidence" value="ECO:0007669"/>
    <property type="project" value="UniProtKB-UniRule"/>
</dbReference>
<keyword evidence="2" id="KW-0479">Metal-binding</keyword>
<evidence type="ECO:0000313" key="4">
    <source>
        <dbReference type="Proteomes" id="UP000245207"/>
    </source>
</evidence>
<protein>
    <recommendedName>
        <fullName evidence="2">Calcineurin B-like protein</fullName>
    </recommendedName>
</protein>
<name>A0A2U1N6N5_ARTAN</name>
<organism evidence="3 4">
    <name type="scientific">Artemisia annua</name>
    <name type="common">Sweet wormwood</name>
    <dbReference type="NCBI Taxonomy" id="35608"/>
    <lineage>
        <taxon>Eukaryota</taxon>
        <taxon>Viridiplantae</taxon>
        <taxon>Streptophyta</taxon>
        <taxon>Embryophyta</taxon>
        <taxon>Tracheophyta</taxon>
        <taxon>Spermatophyta</taxon>
        <taxon>Magnoliopsida</taxon>
        <taxon>eudicotyledons</taxon>
        <taxon>Gunneridae</taxon>
        <taxon>Pentapetalae</taxon>
        <taxon>asterids</taxon>
        <taxon>campanulids</taxon>
        <taxon>Asterales</taxon>
        <taxon>Asteraceae</taxon>
        <taxon>Asteroideae</taxon>
        <taxon>Anthemideae</taxon>
        <taxon>Artemisiinae</taxon>
        <taxon>Artemisia</taxon>
    </lineage>
</organism>
<keyword evidence="2" id="KW-0472">Membrane</keyword>
<dbReference type="STRING" id="35608.A0A2U1N6N5"/>
<comment type="function">
    <text evidence="2">Acts as a calcium sensor. CBL proteins interact with CIPK serine-threonine protein kinases. Binding of a CBL protein to the regulatory NAF domain of a CIPK protein lead to the activation of the kinase in a calcium-dependent manner.</text>
</comment>